<evidence type="ECO:0000313" key="2">
    <source>
        <dbReference type="Proteomes" id="UP001336314"/>
    </source>
</evidence>
<dbReference type="GO" id="GO:0016787">
    <property type="term" value="F:hydrolase activity"/>
    <property type="evidence" value="ECO:0007669"/>
    <property type="project" value="UniProtKB-KW"/>
</dbReference>
<comment type="caution">
    <text evidence="1">The sequence shown here is derived from an EMBL/GenBank/DDBJ whole genome shotgun (WGS) entry which is preliminary data.</text>
</comment>
<keyword evidence="2" id="KW-1185">Reference proteome</keyword>
<keyword evidence="1" id="KW-0255">Endonuclease</keyword>
<protein>
    <submittedName>
        <fullName evidence="1">LlaJI family restriction endonuclease</fullName>
        <ecNumber evidence="1">3.1.21.-</ecNumber>
    </submittedName>
</protein>
<keyword evidence="1" id="KW-0378">Hydrolase</keyword>
<dbReference type="Proteomes" id="UP001336314">
    <property type="component" value="Unassembled WGS sequence"/>
</dbReference>
<dbReference type="EC" id="3.1.21.-" evidence="1"/>
<gene>
    <name evidence="1" type="ORF">QWY20_17470</name>
</gene>
<evidence type="ECO:0000313" key="1">
    <source>
        <dbReference type="EMBL" id="MEE2003246.1"/>
    </source>
</evidence>
<dbReference type="RefSeq" id="WP_330130290.1">
    <property type="nucleotide sequence ID" value="NZ_JAUHLI010000026.1"/>
</dbReference>
<proteinExistence type="predicted"/>
<dbReference type="EMBL" id="JAUHLI010000026">
    <property type="protein sequence ID" value="MEE2003246.1"/>
    <property type="molecule type" value="Genomic_DNA"/>
</dbReference>
<accession>A0ABU7J9R4</accession>
<dbReference type="GO" id="GO:0004519">
    <property type="term" value="F:endonuclease activity"/>
    <property type="evidence" value="ECO:0007669"/>
    <property type="project" value="UniProtKB-KW"/>
</dbReference>
<keyword evidence="1" id="KW-0540">Nuclease</keyword>
<name>A0ABU7J9R4_9GAMM</name>
<organism evidence="1 2">
    <name type="scientific">Alkalimonas cellulosilytica</name>
    <dbReference type="NCBI Taxonomy" id="3058395"/>
    <lineage>
        <taxon>Bacteria</taxon>
        <taxon>Pseudomonadati</taxon>
        <taxon>Pseudomonadota</taxon>
        <taxon>Gammaproteobacteria</taxon>
        <taxon>Alkalimonas</taxon>
    </lineage>
</organism>
<sequence length="440" mass="49709">MQSTDILYLSDRMHVNHADIPDGVTEVLNEHRLVDPDSGRIYFCGLLRVGCKFIVFLPRNHAGSPEPADRAAYYLLRAIVRFYRTRDSGIRVNDHGKMVVGGESLSLAVGLIEDYLASGLYVRRARVRTTNNGKTSWTRTIARSTAYPSTGGPVYLDLATTRTHYSTDCLTTWIHASVMRELLVDYGILWLGRTSVVDQKLANMTKPAGTAASWIKHLVKELQLSYSERDIFLIRSLIAYIEREKGTERGNLLVGVHKFHVLWEAMLDECLVGKLNVNDRLPVPAYLTNDDKMELVAGKGQRTDTVLQDPITQHIAIIDAKYYDAHSPQSAPGWPDLVKQFFYQQTIQHLYKSKHITNHFIFPRNVKGNLKAAFVAERDSKRAAAPNRLLSYAPIHCHYQDPLALLRHYVTGEKLVTLTKEIFDASAEISSGVNYPYYTA</sequence>
<reference evidence="1 2" key="1">
    <citation type="submission" date="2023-07" db="EMBL/GenBank/DDBJ databases">
        <title>Alkalimonas sp., MEB108 novel, alkaliphilic bacterium isolated from Lonar Lake, India.</title>
        <authorList>
            <person name="Joshi A."/>
            <person name="Thite S."/>
        </authorList>
    </citation>
    <scope>NUCLEOTIDE SEQUENCE [LARGE SCALE GENOMIC DNA]</scope>
    <source>
        <strain evidence="1 2">MEB108</strain>
    </source>
</reference>
<dbReference type="InterPro" id="IPR018579">
    <property type="entry name" value="Restrct_endonuc_II_LlaJI"/>
</dbReference>
<dbReference type="Pfam" id="PF09563">
    <property type="entry name" value="RE_LlaJI"/>
    <property type="match status" value="1"/>
</dbReference>